<keyword evidence="2" id="KW-1185">Reference proteome</keyword>
<evidence type="ECO:0000313" key="1">
    <source>
        <dbReference type="EMBL" id="CAH1412826.1"/>
    </source>
</evidence>
<organism evidence="1 2">
    <name type="scientific">Lactuca virosa</name>
    <dbReference type="NCBI Taxonomy" id="75947"/>
    <lineage>
        <taxon>Eukaryota</taxon>
        <taxon>Viridiplantae</taxon>
        <taxon>Streptophyta</taxon>
        <taxon>Embryophyta</taxon>
        <taxon>Tracheophyta</taxon>
        <taxon>Spermatophyta</taxon>
        <taxon>Magnoliopsida</taxon>
        <taxon>eudicotyledons</taxon>
        <taxon>Gunneridae</taxon>
        <taxon>Pentapetalae</taxon>
        <taxon>asterids</taxon>
        <taxon>campanulids</taxon>
        <taxon>Asterales</taxon>
        <taxon>Asteraceae</taxon>
        <taxon>Cichorioideae</taxon>
        <taxon>Cichorieae</taxon>
        <taxon>Lactucinae</taxon>
        <taxon>Lactuca</taxon>
    </lineage>
</organism>
<dbReference type="PANTHER" id="PTHR35736:SF1">
    <property type="entry name" value="EXPRESSED PROTEIN"/>
    <property type="match status" value="1"/>
</dbReference>
<dbReference type="AlphaFoldDB" id="A0AAU9LHQ3"/>
<protein>
    <submittedName>
        <fullName evidence="1">Uncharacterized protein</fullName>
    </submittedName>
</protein>
<dbReference type="Proteomes" id="UP001157418">
    <property type="component" value="Unassembled WGS sequence"/>
</dbReference>
<dbReference type="PANTHER" id="PTHR35736">
    <property type="entry name" value="EXPRESSED PROTEIN"/>
    <property type="match status" value="1"/>
</dbReference>
<dbReference type="InterPro" id="IPR056712">
    <property type="entry name" value="DUF7810"/>
</dbReference>
<evidence type="ECO:0000313" key="2">
    <source>
        <dbReference type="Proteomes" id="UP001157418"/>
    </source>
</evidence>
<proteinExistence type="predicted"/>
<comment type="caution">
    <text evidence="1">The sequence shown here is derived from an EMBL/GenBank/DDBJ whole genome shotgun (WGS) entry which is preliminary data.</text>
</comment>
<reference evidence="1 2" key="1">
    <citation type="submission" date="2022-01" db="EMBL/GenBank/DDBJ databases">
        <authorList>
            <person name="Xiong W."/>
            <person name="Schranz E."/>
        </authorList>
    </citation>
    <scope>NUCLEOTIDE SEQUENCE [LARGE SCALE GENOMIC DNA]</scope>
</reference>
<sequence>MRILISPTEKVKQAVDFVLGGGLDPDITLHMRMLMNRSVRALQAALDCTRKVMQNAQLGSRPRLVLVSDTPSLVEDVKLNFDSFAEVVHFDYESYDGELSGQNGLHNLNFRTKDWGPAPRWVAFVDFFLASRARQAVISGAHRRVGTTYVQLIAALAAANSADNVGGNSSFSFFSSFQSTLISEGLSNQVGWGHIWNRFSGPLSCGNQTNQCAYTPLLPSAWWDGLWQSPSLRDIRKMEAYGIRLSGFGTVDENQLLSFCNTRKEFRKFITLV</sequence>
<accession>A0AAU9LHQ3</accession>
<gene>
    <name evidence="1" type="ORF">LVIROSA_LOCUS816</name>
</gene>
<dbReference type="Pfam" id="PF25102">
    <property type="entry name" value="DUF7810"/>
    <property type="match status" value="1"/>
</dbReference>
<name>A0AAU9LHQ3_9ASTR</name>
<dbReference type="EMBL" id="CAKMRJ010000001">
    <property type="protein sequence ID" value="CAH1412826.1"/>
    <property type="molecule type" value="Genomic_DNA"/>
</dbReference>